<protein>
    <submittedName>
        <fullName evidence="1">Uncharacterized protein</fullName>
    </submittedName>
</protein>
<dbReference type="AlphaFoldDB" id="X1L6B7"/>
<reference evidence="1" key="1">
    <citation type="journal article" date="2014" name="Front. Microbiol.">
        <title>High frequency of phylogenetically diverse reductive dehalogenase-homologous genes in deep subseafloor sedimentary metagenomes.</title>
        <authorList>
            <person name="Kawai M."/>
            <person name="Futagami T."/>
            <person name="Toyoda A."/>
            <person name="Takaki Y."/>
            <person name="Nishi S."/>
            <person name="Hori S."/>
            <person name="Arai W."/>
            <person name="Tsubouchi T."/>
            <person name="Morono Y."/>
            <person name="Uchiyama I."/>
            <person name="Ito T."/>
            <person name="Fujiyama A."/>
            <person name="Inagaki F."/>
            <person name="Takami H."/>
        </authorList>
    </citation>
    <scope>NUCLEOTIDE SEQUENCE</scope>
    <source>
        <strain evidence="1">Expedition CK06-06</strain>
    </source>
</reference>
<name>X1L6B7_9ZZZZ</name>
<comment type="caution">
    <text evidence="1">The sequence shown here is derived from an EMBL/GenBank/DDBJ whole genome shotgun (WGS) entry which is preliminary data.</text>
</comment>
<accession>X1L6B7</accession>
<sequence length="136" mass="15842">MPNPGQILCYKDFEFEDGSKKDKLFVVLNDSDRDSLCIVLKTTSQSKHYEGVVRGCNPDNKVFFVPTNWEQCFTLDTYIQLPQIFQLTSDELLVGDISRKIYISTSLSVDCLRLLKDCLRNFRDDIPPQHWKLIFK</sequence>
<organism evidence="1">
    <name type="scientific">marine sediment metagenome</name>
    <dbReference type="NCBI Taxonomy" id="412755"/>
    <lineage>
        <taxon>unclassified sequences</taxon>
        <taxon>metagenomes</taxon>
        <taxon>ecological metagenomes</taxon>
    </lineage>
</organism>
<proteinExistence type="predicted"/>
<dbReference type="EMBL" id="BARV01009281">
    <property type="protein sequence ID" value="GAI14508.1"/>
    <property type="molecule type" value="Genomic_DNA"/>
</dbReference>
<evidence type="ECO:0000313" key="1">
    <source>
        <dbReference type="EMBL" id="GAI14508.1"/>
    </source>
</evidence>
<gene>
    <name evidence="1" type="ORF">S06H3_18369</name>
</gene>